<dbReference type="EMBL" id="JAPEIS010000002">
    <property type="protein sequence ID" value="KAJ8069518.1"/>
    <property type="molecule type" value="Genomic_DNA"/>
</dbReference>
<feature type="compositionally biased region" description="Basic and acidic residues" evidence="1">
    <location>
        <begin position="751"/>
        <end position="761"/>
    </location>
</feature>
<evidence type="ECO:0000256" key="1">
    <source>
        <dbReference type="SAM" id="MobiDB-lite"/>
    </source>
</evidence>
<organism evidence="2 3">
    <name type="scientific">Sclerotinia nivalis</name>
    <dbReference type="NCBI Taxonomy" id="352851"/>
    <lineage>
        <taxon>Eukaryota</taxon>
        <taxon>Fungi</taxon>
        <taxon>Dikarya</taxon>
        <taxon>Ascomycota</taxon>
        <taxon>Pezizomycotina</taxon>
        <taxon>Leotiomycetes</taxon>
        <taxon>Helotiales</taxon>
        <taxon>Sclerotiniaceae</taxon>
        <taxon>Sclerotinia</taxon>
    </lineage>
</organism>
<feature type="region of interest" description="Disordered" evidence="1">
    <location>
        <begin position="674"/>
        <end position="696"/>
    </location>
</feature>
<evidence type="ECO:0000313" key="3">
    <source>
        <dbReference type="Proteomes" id="UP001152300"/>
    </source>
</evidence>
<feature type="compositionally biased region" description="Basic and acidic residues" evidence="1">
    <location>
        <begin position="144"/>
        <end position="158"/>
    </location>
</feature>
<feature type="compositionally biased region" description="Basic and acidic residues" evidence="1">
    <location>
        <begin position="378"/>
        <end position="396"/>
    </location>
</feature>
<feature type="region of interest" description="Disordered" evidence="1">
    <location>
        <begin position="201"/>
        <end position="229"/>
    </location>
</feature>
<feature type="region of interest" description="Disordered" evidence="1">
    <location>
        <begin position="274"/>
        <end position="321"/>
    </location>
</feature>
<feature type="region of interest" description="Disordered" evidence="1">
    <location>
        <begin position="812"/>
        <end position="832"/>
    </location>
</feature>
<feature type="compositionally biased region" description="Polar residues" evidence="1">
    <location>
        <begin position="1"/>
        <end position="13"/>
    </location>
</feature>
<feature type="compositionally biased region" description="Acidic residues" evidence="1">
    <location>
        <begin position="727"/>
        <end position="740"/>
    </location>
</feature>
<evidence type="ECO:0000313" key="2">
    <source>
        <dbReference type="EMBL" id="KAJ8069518.1"/>
    </source>
</evidence>
<protein>
    <submittedName>
        <fullName evidence="2">Uncharacterized protein</fullName>
    </submittedName>
</protein>
<name>A0A9X0AW59_9HELO</name>
<comment type="caution">
    <text evidence="2">The sequence shown here is derived from an EMBL/GenBank/DDBJ whole genome shotgun (WGS) entry which is preliminary data.</text>
</comment>
<gene>
    <name evidence="2" type="ORF">OCU04_003169</name>
</gene>
<dbReference type="OrthoDB" id="303107at2759"/>
<feature type="compositionally biased region" description="Basic and acidic residues" evidence="1">
    <location>
        <begin position="715"/>
        <end position="726"/>
    </location>
</feature>
<keyword evidence="3" id="KW-1185">Reference proteome</keyword>
<dbReference type="Proteomes" id="UP001152300">
    <property type="component" value="Unassembled WGS sequence"/>
</dbReference>
<accession>A0A9X0AW59</accession>
<proteinExistence type="predicted"/>
<feature type="compositionally biased region" description="Acidic residues" evidence="1">
    <location>
        <begin position="274"/>
        <end position="284"/>
    </location>
</feature>
<feature type="region of interest" description="Disordered" evidence="1">
    <location>
        <begin position="352"/>
        <end position="396"/>
    </location>
</feature>
<dbReference type="AlphaFoldDB" id="A0A9X0AW59"/>
<feature type="compositionally biased region" description="Basic and acidic residues" evidence="1">
    <location>
        <begin position="59"/>
        <end position="71"/>
    </location>
</feature>
<feature type="compositionally biased region" description="Acidic residues" evidence="1">
    <location>
        <begin position="87"/>
        <end position="100"/>
    </location>
</feature>
<feature type="compositionally biased region" description="Acidic residues" evidence="1">
    <location>
        <begin position="44"/>
        <end position="58"/>
    </location>
</feature>
<reference evidence="2" key="1">
    <citation type="submission" date="2022-11" db="EMBL/GenBank/DDBJ databases">
        <title>Genome Resource of Sclerotinia nivalis Strain SnTB1, a Plant Pathogen Isolated from American Ginseng.</title>
        <authorList>
            <person name="Fan S."/>
        </authorList>
    </citation>
    <scope>NUCLEOTIDE SEQUENCE</scope>
    <source>
        <strain evidence="2">SnTB1</strain>
    </source>
</reference>
<feature type="compositionally biased region" description="Low complexity" evidence="1">
    <location>
        <begin position="217"/>
        <end position="226"/>
    </location>
</feature>
<feature type="compositionally biased region" description="Polar residues" evidence="1">
    <location>
        <begin position="72"/>
        <end position="84"/>
    </location>
</feature>
<feature type="region of interest" description="Disordered" evidence="1">
    <location>
        <begin position="1"/>
        <end position="160"/>
    </location>
</feature>
<feature type="compositionally biased region" description="Basic and acidic residues" evidence="1">
    <location>
        <begin position="815"/>
        <end position="832"/>
    </location>
</feature>
<feature type="region of interest" description="Disordered" evidence="1">
    <location>
        <begin position="715"/>
        <end position="799"/>
    </location>
</feature>
<sequence length="849" mass="94402">MRQFEKSNSSLSVTRGRERPQSAVFSAPRRMTRSNAPTERDSSEDTDLDADSTDSSEAVEDREPDSPRATHDQISSAGKNTQILDSEISDSFDSDDDEEPEPRNSPLHLASLIETNNPDLSTVGRGRSSTKSLGATSEVEELAMAERNHTNESIRESSSELVEDAVILSEESIHQSNLKMDMRLGSSFGVNRETLEANLKEDATFSSSKGEIRDSSKTPSTPSSCTDDIDLGNQEILSSEKWCLTGECGTTDVVFESPRLIPERRESQLYLVNTEDEEAEESEADGDHSVEVNYTENVNAEKAEKVNAAEGESTEMDENEKGEMDLYESIEAGHDDNFQMKEDERHDVDNEDAVEVHSNEGIGDAVGGTVEEDNDNNDGVKGKEATEAKKDNNDEFIDRATTETENCDGDEVMINRYVEVENEENVENHDNEILEKWISCEGPINETAEVERDETIEFDDNGNGQPRVEEDVTIDESTEGCGEKTKVVENDDSIEVTGKEASGVENQKGVDINNNKILEDSGLIFDVAVETPVEAKSEDSIQLDDQGKLQVTEIRKEELAIEEEIEVQSNKITEVENEESIEVDIDGCFQVRGADKDITMGECVEGICGDFTAVAKYDSLEVDEKGNLQSREVEEKVIHGGLITVAERPKHGPAPEAEQEVVNLNESMEIDSDNTAEAENDDSKMNLQDEEVRDNQTTVVEDDGNIDADYLDYSPVKEFKQERDTMNEDIEVDSDETAEAENEKSIPAADKSIDTQEERQNSRTIQSGDEFKDPFSNLTDVQEPRSKFGNEGVPAGSFPWKMLGNPSIFSLRKAQQQDRGDRLKMQSEENRDLEVQDEMRVVSTEFAED</sequence>